<feature type="coiled-coil region" evidence="1">
    <location>
        <begin position="285"/>
        <end position="338"/>
    </location>
</feature>
<name>A0A2J6TX04_9HELO</name>
<dbReference type="OrthoDB" id="3799661at2759"/>
<protein>
    <submittedName>
        <fullName evidence="2">Uncharacterized protein</fullName>
    </submittedName>
</protein>
<keyword evidence="1" id="KW-0175">Coiled coil</keyword>
<evidence type="ECO:0000313" key="3">
    <source>
        <dbReference type="Proteomes" id="UP000235371"/>
    </source>
</evidence>
<accession>A0A2J6TX04</accession>
<dbReference type="GeneID" id="36578892"/>
<reference evidence="2 3" key="1">
    <citation type="submission" date="2016-04" db="EMBL/GenBank/DDBJ databases">
        <title>A degradative enzymes factory behind the ericoid mycorrhizal symbiosis.</title>
        <authorList>
            <consortium name="DOE Joint Genome Institute"/>
            <person name="Martino E."/>
            <person name="Morin E."/>
            <person name="Grelet G."/>
            <person name="Kuo A."/>
            <person name="Kohler A."/>
            <person name="Daghino S."/>
            <person name="Barry K."/>
            <person name="Choi C."/>
            <person name="Cichocki N."/>
            <person name="Clum A."/>
            <person name="Copeland A."/>
            <person name="Hainaut M."/>
            <person name="Haridas S."/>
            <person name="Labutti K."/>
            <person name="Lindquist E."/>
            <person name="Lipzen A."/>
            <person name="Khouja H.-R."/>
            <person name="Murat C."/>
            <person name="Ohm R."/>
            <person name="Olson A."/>
            <person name="Spatafora J."/>
            <person name="Veneault-Fourrey C."/>
            <person name="Henrissat B."/>
            <person name="Grigoriev I."/>
            <person name="Martin F."/>
            <person name="Perotto S."/>
        </authorList>
    </citation>
    <scope>NUCLEOTIDE SEQUENCE [LARGE SCALE GENOMIC DNA]</scope>
    <source>
        <strain evidence="2 3">E</strain>
    </source>
</reference>
<proteinExistence type="predicted"/>
<keyword evidence="3" id="KW-1185">Reference proteome</keyword>
<dbReference type="AlphaFoldDB" id="A0A2J6TX04"/>
<sequence length="358" mass="41458">MNEVHVANVLEYDNSEFTSKKPAHTCSISYRSSSIKPSMRSSRSRITLVGYDEDLEYKLDTAYGTTDKVKESTWLDHFLGVFCIRRRGRVSLRMTVMPTKPEEDEYHCRSPYILPVHVLSTQKDKSRHFIPKEAKCTIDTGNLQGNLVSKTFVIDVLGYPESCFQPLTKVEEAGGTGVTGHKLIPQGAISLTWYHNNSTRVFRDMRFLISEHPMYDLIIGSQSIHQNRILDVPNLMDGEHNVPNKEKGSEKLEELRDIMNERKTEYAPIQKKVEGPKKSKDPKILEQYHSLKQKYEIAVQNFNAENRRFQIDRYWNKHKEVKGRNEKLEELRNEWQKDFPGEEIPARVLTNPKATKGD</sequence>
<gene>
    <name evidence="2" type="ORF">K444DRAFT_18037</name>
</gene>
<evidence type="ECO:0000256" key="1">
    <source>
        <dbReference type="SAM" id="Coils"/>
    </source>
</evidence>
<evidence type="ECO:0000313" key="2">
    <source>
        <dbReference type="EMBL" id="PMD67562.1"/>
    </source>
</evidence>
<dbReference type="InParanoid" id="A0A2J6TX04"/>
<organism evidence="2 3">
    <name type="scientific">Hyaloscypha bicolor E</name>
    <dbReference type="NCBI Taxonomy" id="1095630"/>
    <lineage>
        <taxon>Eukaryota</taxon>
        <taxon>Fungi</taxon>
        <taxon>Dikarya</taxon>
        <taxon>Ascomycota</taxon>
        <taxon>Pezizomycotina</taxon>
        <taxon>Leotiomycetes</taxon>
        <taxon>Helotiales</taxon>
        <taxon>Hyaloscyphaceae</taxon>
        <taxon>Hyaloscypha</taxon>
        <taxon>Hyaloscypha bicolor</taxon>
    </lineage>
</organism>
<dbReference type="Proteomes" id="UP000235371">
    <property type="component" value="Unassembled WGS sequence"/>
</dbReference>
<dbReference type="EMBL" id="KZ613740">
    <property type="protein sequence ID" value="PMD67562.1"/>
    <property type="molecule type" value="Genomic_DNA"/>
</dbReference>
<dbReference type="RefSeq" id="XP_024744466.1">
    <property type="nucleotide sequence ID" value="XM_024870810.1"/>
</dbReference>